<accession>I7ML52</accession>
<dbReference type="STRING" id="312017.I7ML52"/>
<feature type="region of interest" description="Disordered" evidence="2">
    <location>
        <begin position="1"/>
        <end position="24"/>
    </location>
</feature>
<evidence type="ECO:0000313" key="4">
    <source>
        <dbReference type="Proteomes" id="UP000009168"/>
    </source>
</evidence>
<reference evidence="4" key="1">
    <citation type="journal article" date="2006" name="PLoS Biol.">
        <title>Macronuclear genome sequence of the ciliate Tetrahymena thermophila, a model eukaryote.</title>
        <authorList>
            <person name="Eisen J.A."/>
            <person name="Coyne R.S."/>
            <person name="Wu M."/>
            <person name="Wu D."/>
            <person name="Thiagarajan M."/>
            <person name="Wortman J.R."/>
            <person name="Badger J.H."/>
            <person name="Ren Q."/>
            <person name="Amedeo P."/>
            <person name="Jones K.M."/>
            <person name="Tallon L.J."/>
            <person name="Delcher A.L."/>
            <person name="Salzberg S.L."/>
            <person name="Silva J.C."/>
            <person name="Haas B.J."/>
            <person name="Majoros W.H."/>
            <person name="Farzad M."/>
            <person name="Carlton J.M."/>
            <person name="Smith R.K. Jr."/>
            <person name="Garg J."/>
            <person name="Pearlman R.E."/>
            <person name="Karrer K.M."/>
            <person name="Sun L."/>
            <person name="Manning G."/>
            <person name="Elde N.C."/>
            <person name="Turkewitz A.P."/>
            <person name="Asai D.J."/>
            <person name="Wilkes D.E."/>
            <person name="Wang Y."/>
            <person name="Cai H."/>
            <person name="Collins K."/>
            <person name="Stewart B.A."/>
            <person name="Lee S.R."/>
            <person name="Wilamowska K."/>
            <person name="Weinberg Z."/>
            <person name="Ruzzo W.L."/>
            <person name="Wloga D."/>
            <person name="Gaertig J."/>
            <person name="Frankel J."/>
            <person name="Tsao C.-C."/>
            <person name="Gorovsky M.A."/>
            <person name="Keeling P.J."/>
            <person name="Waller R.F."/>
            <person name="Patron N.J."/>
            <person name="Cherry J.M."/>
            <person name="Stover N.A."/>
            <person name="Krieger C.J."/>
            <person name="del Toro C."/>
            <person name="Ryder H.F."/>
            <person name="Williamson S.C."/>
            <person name="Barbeau R.A."/>
            <person name="Hamilton E.P."/>
            <person name="Orias E."/>
        </authorList>
    </citation>
    <scope>NUCLEOTIDE SEQUENCE [LARGE SCALE GENOMIC DNA]</scope>
    <source>
        <strain evidence="4">SB210</strain>
    </source>
</reference>
<dbReference type="OrthoDB" id="290373at2759"/>
<evidence type="ECO:0000313" key="3">
    <source>
        <dbReference type="EMBL" id="EAS01185.2"/>
    </source>
</evidence>
<evidence type="ECO:0000256" key="2">
    <source>
        <dbReference type="SAM" id="MobiDB-lite"/>
    </source>
</evidence>
<feature type="coiled-coil region" evidence="1">
    <location>
        <begin position="518"/>
        <end position="545"/>
    </location>
</feature>
<proteinExistence type="predicted"/>
<dbReference type="GeneID" id="7838311"/>
<name>I7ML52_TETTS</name>
<dbReference type="PANTHER" id="PTHR35381:SF1">
    <property type="entry name" value="EF-HAND DOMAIN-CONTAINING PROTEIN"/>
    <property type="match status" value="1"/>
</dbReference>
<protein>
    <recommendedName>
        <fullName evidence="5">EF-hand domain-containing protein</fullName>
    </recommendedName>
</protein>
<dbReference type="RefSeq" id="XP_001021430.2">
    <property type="nucleotide sequence ID" value="XM_001021430.2"/>
</dbReference>
<organism evidence="3 4">
    <name type="scientific">Tetrahymena thermophila (strain SB210)</name>
    <dbReference type="NCBI Taxonomy" id="312017"/>
    <lineage>
        <taxon>Eukaryota</taxon>
        <taxon>Sar</taxon>
        <taxon>Alveolata</taxon>
        <taxon>Ciliophora</taxon>
        <taxon>Intramacronucleata</taxon>
        <taxon>Oligohymenophorea</taxon>
        <taxon>Hymenostomatida</taxon>
        <taxon>Tetrahymenina</taxon>
        <taxon>Tetrahymenidae</taxon>
        <taxon>Tetrahymena</taxon>
    </lineage>
</organism>
<evidence type="ECO:0000256" key="1">
    <source>
        <dbReference type="SAM" id="Coils"/>
    </source>
</evidence>
<keyword evidence="1" id="KW-0175">Coiled coil</keyword>
<gene>
    <name evidence="3" type="ORF">TTHERM_00317490</name>
</gene>
<evidence type="ECO:0008006" key="5">
    <source>
        <dbReference type="Google" id="ProtNLM"/>
    </source>
</evidence>
<dbReference type="EMBL" id="GG662605">
    <property type="protein sequence ID" value="EAS01185.2"/>
    <property type="molecule type" value="Genomic_DNA"/>
</dbReference>
<dbReference type="eggNOG" id="ENOG502R4YR">
    <property type="taxonomic scope" value="Eukaryota"/>
</dbReference>
<sequence length="819" mass="96212">MKVLNPQHNPEQISEGYSGQSGAPLNSIHQKILEKLKQQQQNRVAQKMQAQQEKLYLTEPVVSQDLMPASGQFIKSQDIKQQSQRTLSESKNLIQQTQSHQKLMSGLANSKNSTFNNTNSQNQSMNGESPAKDHLLVMTIDLGEGNCDILHVYEYDDPVRKAEAFCQKHGLTKEAMEILAKNIEVNKQIVITERQHQLYHSTQYLRGQSPQYYSAQDNYASVQIQSPQQQSIRQNYYKSQSSNPNVEISNDDQTPIQQKLMQEAQSYPGIASNGEDIQNNNIYHNQQLMNQHSANDDQNEDNKVIHPNQKESIFDRLYGEASKKKQRIEQKKQLEQSQHLNSTYRSTKRVIGDNEVEIGVYLYLKGEELKRNKNKSNQEYLQKREEQLKELSFKPELNPNSVRIALNKRSEQYDKTEDALIKQGQLYKEKKDIKKSERESQQLQECTFKPEVEPMSTYLYEMKKREQKDYPYEGKFDKLHKEYIKRNQRQEERQAYSECTFHPQITRPPKVQEQIPFVDRMMKSATEKEKKIQELKIKQQLEQQQEDISTFQPQIGRPPAHRNINNLPVHEYLYSKKEEKKIKQENLIKAEQEKQIRMQTLSSEKSNQIVENLKKNTLFQIFQQLDSDGDGLISQQSIDIQNLPDKVFRVIEPLFVEMEQCGFTLNFEQFYECSMKLISNLTIAQKDDFFYNYKEKWDEKKSKYEIHDYKPIINSKSQKLARKRSYEKFEGVYNHGMTLQQQKQDKLHKIKEQLVQRELDECSFKPQLYKPMNIYSFTNPQIKQEENNLFGIQSGYEIGEGQYKIIGAQNNGYSESLQQ</sequence>
<dbReference type="InParanoid" id="I7ML52"/>
<dbReference type="KEGG" id="tet:TTHERM_00317490"/>
<dbReference type="AlphaFoldDB" id="I7ML52"/>
<dbReference type="PANTHER" id="PTHR35381">
    <property type="entry name" value="EF-HAND DOMAIN-CONTAINING PROTEIN"/>
    <property type="match status" value="1"/>
</dbReference>
<keyword evidence="4" id="KW-1185">Reference proteome</keyword>
<dbReference type="Proteomes" id="UP000009168">
    <property type="component" value="Unassembled WGS sequence"/>
</dbReference>